<comment type="caution">
    <text evidence="2">The sequence shown here is derived from an EMBL/GenBank/DDBJ whole genome shotgun (WGS) entry which is preliminary data.</text>
</comment>
<dbReference type="Proteomes" id="UP001152797">
    <property type="component" value="Unassembled WGS sequence"/>
</dbReference>
<organism evidence="2">
    <name type="scientific">Cladocopium goreaui</name>
    <dbReference type="NCBI Taxonomy" id="2562237"/>
    <lineage>
        <taxon>Eukaryota</taxon>
        <taxon>Sar</taxon>
        <taxon>Alveolata</taxon>
        <taxon>Dinophyceae</taxon>
        <taxon>Suessiales</taxon>
        <taxon>Symbiodiniaceae</taxon>
        <taxon>Cladocopium</taxon>
    </lineage>
</organism>
<reference evidence="3" key="2">
    <citation type="submission" date="2024-04" db="EMBL/GenBank/DDBJ databases">
        <authorList>
            <person name="Chen Y."/>
            <person name="Shah S."/>
            <person name="Dougan E. K."/>
            <person name="Thang M."/>
            <person name="Chan C."/>
        </authorList>
    </citation>
    <scope>NUCLEOTIDE SEQUENCE [LARGE SCALE GENOMIC DNA]</scope>
</reference>
<evidence type="ECO:0000313" key="2">
    <source>
        <dbReference type="EMBL" id="CAI3980006.1"/>
    </source>
</evidence>
<sequence>MQPDGTISEFEPLDYAGTTKIFRAMLMTPWKRFQGDHPLERLQMTYTLHSMKATLLSFGPQLGTLVSDSDRLLQGHHQDQKQSLNLYGRDSVWGSLRYQQTVTSQIQQGWRPKTAQHRGGQFPLVEPTVVLERYKKAAPDYRFEWLPFHHHEEPQELPPAQEVVSEESDTDSSSSDSDTDSKGSEQALSAQEMNPKKQEPIQADEAVFARHRRVTHAMVIMDDGNESRPFFMGHLWKASCGNCVMTTKSLEDAMSACGVEPVIASQLVQMGWTVPTFACAAVNLEAFDRLWPEFFPEEEPSLLQKASLRAAFKMCQEMTQPALTNNQAAPASAASDPMANPGTWAESFPPKLDATVIDQMKTKFLASYPSELVNHDTMPSTRLLNLVHHQLGKKQWAWIPWKYRLTMAKSEEVTSQRQTKMPKLEVASLHHLLVDEPPAIDISNTGFGVNAARNLLAVHDMAVAMCGGAHLANLKAYSAKFLGFLTQKVDPESMLRCASITEAQSADRQIWAAIADLMSERGWDMDNCLHEFTHIRHDLPGTSGSAASTSAVAVAVAPDIPPKELHRPGPKALRTPEFLDGVPGSHQSLVGTRSETGEYLSRQTACYPEALATKFAPLVTPLVHQTSHDWKWDDIQFIPPKKEPLQPPFGQEDGGGLPSNPDWSMGERSAPDVFGPLRKQWMRRIIDQRLDKDLLQYFSQEVHAHPPFSDAVLAPFKQDLDNFLRVGTGFQHDITPSNCFPMSDPTDVAEPPLSAHHVNWQSAEDDIALTQSLVQQEIANGIEIDVSHIPGSQNILADDLSRLMEHP</sequence>
<name>A0A9P1BXF9_9DINO</name>
<dbReference type="AlphaFoldDB" id="A0A9P1BXF9"/>
<evidence type="ECO:0000313" key="3">
    <source>
        <dbReference type="EMBL" id="CAL1133381.1"/>
    </source>
</evidence>
<protein>
    <submittedName>
        <fullName evidence="4">C3H1-type domain-containing protein</fullName>
    </submittedName>
</protein>
<keyword evidence="5" id="KW-1185">Reference proteome</keyword>
<dbReference type="EMBL" id="CAMXCT010000530">
    <property type="protein sequence ID" value="CAI3980006.1"/>
    <property type="molecule type" value="Genomic_DNA"/>
</dbReference>
<reference evidence="2" key="1">
    <citation type="submission" date="2022-10" db="EMBL/GenBank/DDBJ databases">
        <authorList>
            <person name="Chen Y."/>
            <person name="Dougan E. K."/>
            <person name="Chan C."/>
            <person name="Rhodes N."/>
            <person name="Thang M."/>
        </authorList>
    </citation>
    <scope>NUCLEOTIDE SEQUENCE</scope>
</reference>
<evidence type="ECO:0000313" key="5">
    <source>
        <dbReference type="Proteomes" id="UP001152797"/>
    </source>
</evidence>
<feature type="region of interest" description="Disordered" evidence="1">
    <location>
        <begin position="152"/>
        <end position="201"/>
    </location>
</feature>
<evidence type="ECO:0000256" key="1">
    <source>
        <dbReference type="SAM" id="MobiDB-lite"/>
    </source>
</evidence>
<proteinExistence type="predicted"/>
<dbReference type="EMBL" id="CAMXCT030000530">
    <property type="protein sequence ID" value="CAL4767318.1"/>
    <property type="molecule type" value="Genomic_DNA"/>
</dbReference>
<accession>A0A9P1BXF9</accession>
<gene>
    <name evidence="2" type="ORF">C1SCF055_LOCUS7920</name>
</gene>
<evidence type="ECO:0000313" key="4">
    <source>
        <dbReference type="EMBL" id="CAL4767318.1"/>
    </source>
</evidence>
<dbReference type="EMBL" id="CAMXCT020000530">
    <property type="protein sequence ID" value="CAL1133381.1"/>
    <property type="molecule type" value="Genomic_DNA"/>
</dbReference>